<dbReference type="CDD" id="cd16664">
    <property type="entry name" value="RING-Ubox_PUB"/>
    <property type="match status" value="1"/>
</dbReference>
<dbReference type="InterPro" id="IPR016024">
    <property type="entry name" value="ARM-type_fold"/>
</dbReference>
<dbReference type="AlphaFoldDB" id="A0A843UFV1"/>
<dbReference type="EMBL" id="NMUH01000489">
    <property type="protein sequence ID" value="MQL80063.1"/>
    <property type="molecule type" value="Genomic_DNA"/>
</dbReference>
<dbReference type="Proteomes" id="UP000652761">
    <property type="component" value="Unassembled WGS sequence"/>
</dbReference>
<dbReference type="SMART" id="SM00185">
    <property type="entry name" value="ARM"/>
    <property type="match status" value="7"/>
</dbReference>
<dbReference type="OrthoDB" id="10064100at2759"/>
<dbReference type="PANTHER" id="PTHR45958">
    <property type="entry name" value="RING-TYPE E3 UBIQUITIN TRANSFERASE"/>
    <property type="match status" value="1"/>
</dbReference>
<name>A0A843UFV1_COLES</name>
<dbReference type="UniPathway" id="UPA00143"/>
<dbReference type="Gene3D" id="3.30.40.10">
    <property type="entry name" value="Zinc/RING finger domain, C3HC4 (zinc finger)"/>
    <property type="match status" value="1"/>
</dbReference>
<protein>
    <recommendedName>
        <fullName evidence="3">RING-type E3 ubiquitin transferase</fullName>
        <ecNumber evidence="3">2.3.2.27</ecNumber>
    </recommendedName>
</protein>
<keyword evidence="7" id="KW-1185">Reference proteome</keyword>
<evidence type="ECO:0000313" key="7">
    <source>
        <dbReference type="Proteomes" id="UP000652761"/>
    </source>
</evidence>
<dbReference type="Pfam" id="PF04564">
    <property type="entry name" value="U-box"/>
    <property type="match status" value="1"/>
</dbReference>
<feature type="domain" description="U-box" evidence="5">
    <location>
        <begin position="27"/>
        <end position="106"/>
    </location>
</feature>
<dbReference type="EC" id="2.3.2.27" evidence="3"/>
<sequence>MAEAWDVNDDSGSYSDEVYHEKSHQEPIYESFLCPLTKQVMRDPVTLENGQTFEREAIEKWFKECRDSGRRPICPSTLKELHSTDLNPSIALRNTIEEWTKRNEAAQLDNAWRSLSSGSSETDILQALNLVQRISQKNRSHKHVVHNAEVIPMIAEMLKNSSRKVRCKSLETLRIVAEGDTDSKEAMADGDTIRTIVKFLSHGLSQEKEEAVFFLYELSKSEYLSEKIGAVNGAILILVGMASSKSENLLTVERAEKTLENLAKCEINVKQMAENGRLQPLLRLLLEGSPETQLEMAACLGELVLSNDMKVLVARTAGSSLIDVMRSGSLQAREAALKSLSQISSYEASAKIVIQKGILPPLIKDLFAVGSSHLPMRLKEVSATILANLVASGVNLESIPLDLDRQTIVSESVVENLLHLISNTGPAIECKLLQVLVGLTSSSMTVENIVAAIRSSGATISLIQFIEAPQRELRVTSIKLLHNISPYMGRELADAFLGTAGQLGSLIRVIQENNGSLEEQAAAAGLLAELPEKDPVLTRRLLDEGAFDIVINKVTRIRQGETRSNRFVNPYLEGLVTILSRLTYVLERELHAVTICQEHNLGVHFTDMLQYNGLDRVQTVSARALENLSRQSKHLTRIPVPRDPGFCCAIFPCFNNEPAIIGLCRVHGGICSMRESFCLVEGKALAKLVACLDHENGKVVEAALAAMCTLLEDGQNLDAAVQILVEAEGIKPILDVLTENRTETLRYRAIWAVERILRIDEIAYEVSGDQNIGTALVEAFRHADNQTKQLAEKALKHIDKLPNFSGIFQKVG</sequence>
<dbReference type="InterPro" id="IPR052608">
    <property type="entry name" value="U-box_domain_protein"/>
</dbReference>
<proteinExistence type="predicted"/>
<dbReference type="InterPro" id="IPR000225">
    <property type="entry name" value="Armadillo"/>
</dbReference>
<comment type="catalytic activity">
    <reaction evidence="1">
        <text>S-ubiquitinyl-[E2 ubiquitin-conjugating enzyme]-L-cysteine + [acceptor protein]-L-lysine = [E2 ubiquitin-conjugating enzyme]-L-cysteine + N(6)-ubiquitinyl-[acceptor protein]-L-lysine.</text>
        <dbReference type="EC" id="2.3.2.27"/>
    </reaction>
</comment>
<comment type="caution">
    <text evidence="6">The sequence shown here is derived from an EMBL/GenBank/DDBJ whole genome shotgun (WGS) entry which is preliminary data.</text>
</comment>
<evidence type="ECO:0000256" key="3">
    <source>
        <dbReference type="ARBA" id="ARBA00012483"/>
    </source>
</evidence>
<accession>A0A843UFV1</accession>
<evidence type="ECO:0000256" key="2">
    <source>
        <dbReference type="ARBA" id="ARBA00004906"/>
    </source>
</evidence>
<comment type="pathway">
    <text evidence="2">Protein modification; protein ubiquitination.</text>
</comment>
<evidence type="ECO:0000313" key="6">
    <source>
        <dbReference type="EMBL" id="MQL80063.1"/>
    </source>
</evidence>
<dbReference type="InterPro" id="IPR045210">
    <property type="entry name" value="RING-Ubox_PUB"/>
</dbReference>
<organism evidence="6 7">
    <name type="scientific">Colocasia esculenta</name>
    <name type="common">Wild taro</name>
    <name type="synonym">Arum esculentum</name>
    <dbReference type="NCBI Taxonomy" id="4460"/>
    <lineage>
        <taxon>Eukaryota</taxon>
        <taxon>Viridiplantae</taxon>
        <taxon>Streptophyta</taxon>
        <taxon>Embryophyta</taxon>
        <taxon>Tracheophyta</taxon>
        <taxon>Spermatophyta</taxon>
        <taxon>Magnoliopsida</taxon>
        <taxon>Liliopsida</taxon>
        <taxon>Araceae</taxon>
        <taxon>Aroideae</taxon>
        <taxon>Colocasieae</taxon>
        <taxon>Colocasia</taxon>
    </lineage>
</organism>
<dbReference type="GO" id="GO:0061630">
    <property type="term" value="F:ubiquitin protein ligase activity"/>
    <property type="evidence" value="ECO:0007669"/>
    <property type="project" value="UniProtKB-EC"/>
</dbReference>
<dbReference type="InterPro" id="IPR013083">
    <property type="entry name" value="Znf_RING/FYVE/PHD"/>
</dbReference>
<dbReference type="SUPFAM" id="SSF48371">
    <property type="entry name" value="ARM repeat"/>
    <property type="match status" value="2"/>
</dbReference>
<keyword evidence="4" id="KW-0808">Transferase</keyword>
<dbReference type="PROSITE" id="PS51698">
    <property type="entry name" value="U_BOX"/>
    <property type="match status" value="1"/>
</dbReference>
<dbReference type="PANTHER" id="PTHR45958:SF6">
    <property type="entry name" value="U-BOX DOMAIN-CONTAINING PROTEIN 43"/>
    <property type="match status" value="1"/>
</dbReference>
<dbReference type="Gene3D" id="1.25.10.10">
    <property type="entry name" value="Leucine-rich Repeat Variant"/>
    <property type="match status" value="3"/>
</dbReference>
<reference evidence="6" key="1">
    <citation type="submission" date="2017-07" db="EMBL/GenBank/DDBJ databases">
        <title>Taro Niue Genome Assembly and Annotation.</title>
        <authorList>
            <person name="Atibalentja N."/>
            <person name="Keating K."/>
            <person name="Fields C.J."/>
        </authorList>
    </citation>
    <scope>NUCLEOTIDE SEQUENCE</scope>
    <source>
        <strain evidence="6">Niue_2</strain>
        <tissue evidence="6">Leaf</tissue>
    </source>
</reference>
<dbReference type="InterPro" id="IPR003613">
    <property type="entry name" value="Ubox_domain"/>
</dbReference>
<evidence type="ECO:0000256" key="4">
    <source>
        <dbReference type="ARBA" id="ARBA00022679"/>
    </source>
</evidence>
<dbReference type="GO" id="GO:0016567">
    <property type="term" value="P:protein ubiquitination"/>
    <property type="evidence" value="ECO:0007669"/>
    <property type="project" value="UniProtKB-UniPathway"/>
</dbReference>
<dbReference type="InterPro" id="IPR011989">
    <property type="entry name" value="ARM-like"/>
</dbReference>
<evidence type="ECO:0000259" key="5">
    <source>
        <dbReference type="PROSITE" id="PS51698"/>
    </source>
</evidence>
<evidence type="ECO:0000256" key="1">
    <source>
        <dbReference type="ARBA" id="ARBA00000900"/>
    </source>
</evidence>
<dbReference type="SMART" id="SM00504">
    <property type="entry name" value="Ubox"/>
    <property type="match status" value="1"/>
</dbReference>
<gene>
    <name evidence="6" type="ORF">Taro_012518</name>
</gene>
<dbReference type="SUPFAM" id="SSF57850">
    <property type="entry name" value="RING/U-box"/>
    <property type="match status" value="1"/>
</dbReference>